<accession>A0AAV1D5P8</accession>
<dbReference type="Gene3D" id="3.80.10.10">
    <property type="entry name" value="Ribonuclease Inhibitor"/>
    <property type="match status" value="1"/>
</dbReference>
<reference evidence="2" key="1">
    <citation type="submission" date="2023-03" db="EMBL/GenBank/DDBJ databases">
        <authorList>
            <person name="Julca I."/>
        </authorList>
    </citation>
    <scope>NUCLEOTIDE SEQUENCE</scope>
</reference>
<name>A0AAV1D5P8_OLDCO</name>
<feature type="domain" description="F-box" evidence="1">
    <location>
        <begin position="4"/>
        <end position="52"/>
    </location>
</feature>
<dbReference type="PANTHER" id="PTHR34145:SF69">
    <property type="entry name" value="FBD DOMAIN-CONTAINING PROTEIN"/>
    <property type="match status" value="1"/>
</dbReference>
<evidence type="ECO:0000259" key="1">
    <source>
        <dbReference type="PROSITE" id="PS50181"/>
    </source>
</evidence>
<dbReference type="AlphaFoldDB" id="A0AAV1D5P8"/>
<dbReference type="PANTHER" id="PTHR34145">
    <property type="entry name" value="OS02G0105600 PROTEIN"/>
    <property type="match status" value="1"/>
</dbReference>
<dbReference type="SUPFAM" id="SSF52058">
    <property type="entry name" value="L domain-like"/>
    <property type="match status" value="1"/>
</dbReference>
<dbReference type="Pfam" id="PF24758">
    <property type="entry name" value="LRR_At5g56370"/>
    <property type="match status" value="1"/>
</dbReference>
<evidence type="ECO:0000313" key="3">
    <source>
        <dbReference type="Proteomes" id="UP001161247"/>
    </source>
</evidence>
<dbReference type="Proteomes" id="UP001161247">
    <property type="component" value="Chromosome 4"/>
</dbReference>
<dbReference type="InterPro" id="IPR032675">
    <property type="entry name" value="LRR_dom_sf"/>
</dbReference>
<dbReference type="EMBL" id="OX459121">
    <property type="protein sequence ID" value="CAI9102152.1"/>
    <property type="molecule type" value="Genomic_DNA"/>
</dbReference>
<dbReference type="SUPFAM" id="SSF81383">
    <property type="entry name" value="F-box domain"/>
    <property type="match status" value="1"/>
</dbReference>
<keyword evidence="3" id="KW-1185">Reference proteome</keyword>
<dbReference type="InterPro" id="IPR001810">
    <property type="entry name" value="F-box_dom"/>
</dbReference>
<proteinExistence type="predicted"/>
<gene>
    <name evidence="2" type="ORF">OLC1_LOCUS11557</name>
</gene>
<organism evidence="2 3">
    <name type="scientific">Oldenlandia corymbosa var. corymbosa</name>
    <dbReference type="NCBI Taxonomy" id="529605"/>
    <lineage>
        <taxon>Eukaryota</taxon>
        <taxon>Viridiplantae</taxon>
        <taxon>Streptophyta</taxon>
        <taxon>Embryophyta</taxon>
        <taxon>Tracheophyta</taxon>
        <taxon>Spermatophyta</taxon>
        <taxon>Magnoliopsida</taxon>
        <taxon>eudicotyledons</taxon>
        <taxon>Gunneridae</taxon>
        <taxon>Pentapetalae</taxon>
        <taxon>asterids</taxon>
        <taxon>lamiids</taxon>
        <taxon>Gentianales</taxon>
        <taxon>Rubiaceae</taxon>
        <taxon>Rubioideae</taxon>
        <taxon>Spermacoceae</taxon>
        <taxon>Hedyotis-Oldenlandia complex</taxon>
        <taxon>Oldenlandia</taxon>
    </lineage>
</organism>
<sequence>MGEKRSLSELPHDIVDQILSYLTNTDAIKVGILSKDLYNTMRTRTNLLFDSDSFVSPGSEIAWDCDPELREKIHKEASCMVSTLQRYHMENIDLEIFTYKGAHDFYGPSNQCIELATTKNSLRILNLSMCHPTTVLPSSVFGIESLVELSLQRCCIREQQESGISCPNLRRLFLGEVLLQNHINMERWFEKIIRSYPLIESIEITYCGDTYRVVCFKVSNLQNLKQLKVHLFPGHNIEVDVAPNLESVSCITFKSLFGTRVRLSFRQSEYRNLRSLFLTHDVGVNDSDDGCFSFSHRTRQFPQLEELSIQHYENLKRINISSPSLKKIRLASMRNLEVADFDVPSLAVFEYENVCDNVLGTIGTIVPDVSFVSRGGAERQWISRIKLSCQSDASGLVELKEFLIPFEGSQVFMTIDLKFEGNYVDDLDCYEMVIDDDDSFPVSSCSAVNGIEIQEFVLDGLKWVWEEGKFFLSSARAALLLLGILGFCRPKTIIIPDLYYYNNPKLIYEMMVLRSDRSELWDVTSVEIEIVLYSTRTEGNPSEVRRRVLHRPRPSDKWEFLELLKADEKSSYKVSLRFSLEWRRS</sequence>
<dbReference type="InterPro" id="IPR053772">
    <property type="entry name" value="At1g61320/At1g61330-like"/>
</dbReference>
<dbReference type="InterPro" id="IPR036047">
    <property type="entry name" value="F-box-like_dom_sf"/>
</dbReference>
<evidence type="ECO:0000313" key="2">
    <source>
        <dbReference type="EMBL" id="CAI9102152.1"/>
    </source>
</evidence>
<dbReference type="InterPro" id="IPR055411">
    <property type="entry name" value="LRR_FXL15/At3g58940/PEG3-like"/>
</dbReference>
<protein>
    <submittedName>
        <fullName evidence="2">OLC1v1000374C1</fullName>
    </submittedName>
</protein>
<dbReference type="PROSITE" id="PS50181">
    <property type="entry name" value="FBOX"/>
    <property type="match status" value="1"/>
</dbReference>